<dbReference type="GO" id="GO:0008360">
    <property type="term" value="P:regulation of cell shape"/>
    <property type="evidence" value="ECO:0007669"/>
    <property type="project" value="UniProtKB-KW"/>
</dbReference>
<keyword evidence="5 18" id="KW-0121">Carboxypeptidase</keyword>
<keyword evidence="16" id="KW-1133">Transmembrane helix</keyword>
<dbReference type="UniPathway" id="UPA00219"/>
<dbReference type="Gene3D" id="3.40.710.10">
    <property type="entry name" value="DD-peptidase/beta-lactamase superfamily"/>
    <property type="match status" value="1"/>
</dbReference>
<comment type="function">
    <text evidence="1">Removes C-terminal D-alanyl residues from sugar-peptide cell wall precursors.</text>
</comment>
<feature type="active site" description="Acyl-ester intermediate" evidence="13">
    <location>
        <position position="107"/>
    </location>
</feature>
<evidence type="ECO:0000256" key="5">
    <source>
        <dbReference type="ARBA" id="ARBA00022645"/>
    </source>
</evidence>
<dbReference type="InterPro" id="IPR001967">
    <property type="entry name" value="Peptidase_S11_N"/>
</dbReference>
<evidence type="ECO:0000256" key="16">
    <source>
        <dbReference type="SAM" id="Phobius"/>
    </source>
</evidence>
<gene>
    <name evidence="18" type="ORF">DFR42_11713</name>
</gene>
<feature type="transmembrane region" description="Helical" evidence="16">
    <location>
        <begin position="26"/>
        <end position="47"/>
    </location>
</feature>
<dbReference type="InterPro" id="IPR012907">
    <property type="entry name" value="Peptidase_S11_C"/>
</dbReference>
<dbReference type="EMBL" id="QJKB01000017">
    <property type="protein sequence ID" value="PXX37250.1"/>
    <property type="molecule type" value="Genomic_DNA"/>
</dbReference>
<keyword evidence="9" id="KW-0133">Cell shape</keyword>
<dbReference type="SUPFAM" id="SSF56601">
    <property type="entry name" value="beta-lactamase/transpeptidase-like"/>
    <property type="match status" value="1"/>
</dbReference>
<evidence type="ECO:0000256" key="1">
    <source>
        <dbReference type="ARBA" id="ARBA00003217"/>
    </source>
</evidence>
<evidence type="ECO:0000256" key="12">
    <source>
        <dbReference type="ARBA" id="ARBA00034000"/>
    </source>
</evidence>
<dbReference type="Gene3D" id="2.60.410.10">
    <property type="entry name" value="D-Ala-D-Ala carboxypeptidase, C-terminal domain"/>
    <property type="match status" value="1"/>
</dbReference>
<keyword evidence="8" id="KW-0378">Hydrolase</keyword>
<evidence type="ECO:0000313" key="19">
    <source>
        <dbReference type="Proteomes" id="UP000247792"/>
    </source>
</evidence>
<organism evidence="18 19">
    <name type="scientific">Undibacterium pigrum</name>
    <dbReference type="NCBI Taxonomy" id="401470"/>
    <lineage>
        <taxon>Bacteria</taxon>
        <taxon>Pseudomonadati</taxon>
        <taxon>Pseudomonadota</taxon>
        <taxon>Betaproteobacteria</taxon>
        <taxon>Burkholderiales</taxon>
        <taxon>Oxalobacteraceae</taxon>
        <taxon>Undibacterium</taxon>
    </lineage>
</organism>
<sequence>MLLRADACRQYAEHASAACPMAHTSAYTGIHAITDPIICFFVTLCFISSSMKKFLASIAVSLLTMTAAVAQTLPAPTIASKAWLLLDATSNQVIAAKEPTMSVEPASLTKIMTAYLVFSALKDKKLNLEQSINVSVRAWKVDGTSSKMYIEPNKPVTINELLYGLIVQSGNDAAIALAEAVAGSEEAFVVQMNREAERMGLKSTRFANPHGLPSKDNYSTAQDLSNLAARLIIDHPDFYKTYYSTKNFTYNKISQPNRNRLLWLDPSVDGMKTGHTTAGGYSLVSSANRPNGTGTRRLISVVIGTESDQVRAQESLKLLNWGYLNFDTLKLYDKGQSIATPEVWKGTQAQVKIGFDRELYVTLPKGAAANLKPALERKDPLVAPIALNSKVGTMKMMLDGKVVAEVPVIALEQVDQASMFGRAWDSIRLMFK</sequence>
<evidence type="ECO:0000259" key="17">
    <source>
        <dbReference type="SMART" id="SM00936"/>
    </source>
</evidence>
<dbReference type="InterPro" id="IPR015956">
    <property type="entry name" value="Peniciliin-bd_prot_C_sf"/>
</dbReference>
<evidence type="ECO:0000313" key="18">
    <source>
        <dbReference type="EMBL" id="PXX37250.1"/>
    </source>
</evidence>
<dbReference type="SMART" id="SM00936">
    <property type="entry name" value="PBP5_C"/>
    <property type="match status" value="1"/>
</dbReference>
<evidence type="ECO:0000256" key="11">
    <source>
        <dbReference type="ARBA" id="ARBA00023316"/>
    </source>
</evidence>
<dbReference type="Pfam" id="PF00768">
    <property type="entry name" value="Peptidase_S11"/>
    <property type="match status" value="1"/>
</dbReference>
<dbReference type="Pfam" id="PF07943">
    <property type="entry name" value="PBP5_C"/>
    <property type="match status" value="1"/>
</dbReference>
<protein>
    <recommendedName>
        <fullName evidence="4">serine-type D-Ala-D-Ala carboxypeptidase</fullName>
        <ecNumber evidence="4">3.4.16.4</ecNumber>
    </recommendedName>
</protein>
<evidence type="ECO:0000256" key="13">
    <source>
        <dbReference type="PIRSR" id="PIRSR618044-1"/>
    </source>
</evidence>
<reference evidence="18 19" key="1">
    <citation type="submission" date="2018-05" db="EMBL/GenBank/DDBJ databases">
        <title>Genomic Encyclopedia of Type Strains, Phase IV (KMG-IV): sequencing the most valuable type-strain genomes for metagenomic binning, comparative biology and taxonomic classification.</title>
        <authorList>
            <person name="Goeker M."/>
        </authorList>
    </citation>
    <scope>NUCLEOTIDE SEQUENCE [LARGE SCALE GENOMIC DNA]</scope>
    <source>
        <strain evidence="18 19">DSM 19792</strain>
    </source>
</reference>
<evidence type="ECO:0000256" key="7">
    <source>
        <dbReference type="ARBA" id="ARBA00022729"/>
    </source>
</evidence>
<dbReference type="InterPro" id="IPR012338">
    <property type="entry name" value="Beta-lactam/transpept-like"/>
</dbReference>
<comment type="similarity">
    <text evidence="3 15">Belongs to the peptidase S11 family.</text>
</comment>
<evidence type="ECO:0000256" key="10">
    <source>
        <dbReference type="ARBA" id="ARBA00022984"/>
    </source>
</evidence>
<feature type="binding site" evidence="14">
    <location>
        <position position="272"/>
    </location>
    <ligand>
        <name>substrate</name>
    </ligand>
</feature>
<keyword evidence="16" id="KW-0472">Membrane</keyword>
<keyword evidence="6" id="KW-0645">Protease</keyword>
<dbReference type="GO" id="GO:0009252">
    <property type="term" value="P:peptidoglycan biosynthetic process"/>
    <property type="evidence" value="ECO:0007669"/>
    <property type="project" value="UniProtKB-UniPathway"/>
</dbReference>
<dbReference type="PANTHER" id="PTHR21581:SF6">
    <property type="entry name" value="TRAFFICKING PROTEIN PARTICLE COMPLEX SUBUNIT 12"/>
    <property type="match status" value="1"/>
</dbReference>
<dbReference type="EC" id="3.4.16.4" evidence="4"/>
<comment type="pathway">
    <text evidence="2">Cell wall biogenesis; peptidoglycan biosynthesis.</text>
</comment>
<keyword evidence="10" id="KW-0573">Peptidoglycan synthesis</keyword>
<keyword evidence="16" id="KW-0812">Transmembrane</keyword>
<evidence type="ECO:0000256" key="2">
    <source>
        <dbReference type="ARBA" id="ARBA00004752"/>
    </source>
</evidence>
<evidence type="ECO:0000256" key="14">
    <source>
        <dbReference type="PIRSR" id="PIRSR618044-2"/>
    </source>
</evidence>
<keyword evidence="19" id="KW-1185">Reference proteome</keyword>
<feature type="domain" description="Peptidase S11 D-Ala-D-Ala carboxypeptidase A C-terminal" evidence="17">
    <location>
        <begin position="326"/>
        <end position="416"/>
    </location>
</feature>
<feature type="transmembrane region" description="Helical" evidence="16">
    <location>
        <begin position="54"/>
        <end position="73"/>
    </location>
</feature>
<dbReference type="GO" id="GO:0071555">
    <property type="term" value="P:cell wall organization"/>
    <property type="evidence" value="ECO:0007669"/>
    <property type="project" value="UniProtKB-KW"/>
</dbReference>
<proteinExistence type="inferred from homology"/>
<evidence type="ECO:0000256" key="9">
    <source>
        <dbReference type="ARBA" id="ARBA00022960"/>
    </source>
</evidence>
<name>A0A318IRH5_9BURK</name>
<dbReference type="SUPFAM" id="SSF69189">
    <property type="entry name" value="Penicillin-binding protein associated domain"/>
    <property type="match status" value="1"/>
</dbReference>
<evidence type="ECO:0000256" key="15">
    <source>
        <dbReference type="RuleBase" id="RU004016"/>
    </source>
</evidence>
<evidence type="ECO:0000256" key="4">
    <source>
        <dbReference type="ARBA" id="ARBA00012448"/>
    </source>
</evidence>
<evidence type="ECO:0000256" key="3">
    <source>
        <dbReference type="ARBA" id="ARBA00007164"/>
    </source>
</evidence>
<dbReference type="InterPro" id="IPR037167">
    <property type="entry name" value="Peptidase_S11_C_sf"/>
</dbReference>
<keyword evidence="11" id="KW-0961">Cell wall biogenesis/degradation</keyword>
<accession>A0A318IRH5</accession>
<dbReference type="GO" id="GO:0006508">
    <property type="term" value="P:proteolysis"/>
    <property type="evidence" value="ECO:0007669"/>
    <property type="project" value="UniProtKB-KW"/>
</dbReference>
<dbReference type="PRINTS" id="PR00725">
    <property type="entry name" value="DADACBPTASE1"/>
</dbReference>
<comment type="caution">
    <text evidence="18">The sequence shown here is derived from an EMBL/GenBank/DDBJ whole genome shotgun (WGS) entry which is preliminary data.</text>
</comment>
<dbReference type="PANTHER" id="PTHR21581">
    <property type="entry name" value="D-ALANYL-D-ALANINE CARBOXYPEPTIDASE"/>
    <property type="match status" value="1"/>
</dbReference>
<keyword evidence="7" id="KW-0732">Signal</keyword>
<dbReference type="AlphaFoldDB" id="A0A318IRH5"/>
<feature type="active site" evidence="13">
    <location>
        <position position="169"/>
    </location>
</feature>
<comment type="catalytic activity">
    <reaction evidence="12">
        <text>Preferential cleavage: (Ac)2-L-Lys-D-Ala-|-D-Ala. Also transpeptidation of peptidyl-alanyl moieties that are N-acyl substituents of D-alanine.</text>
        <dbReference type="EC" id="3.4.16.4"/>
    </reaction>
</comment>
<dbReference type="GO" id="GO:0009002">
    <property type="term" value="F:serine-type D-Ala-D-Ala carboxypeptidase activity"/>
    <property type="evidence" value="ECO:0007669"/>
    <property type="project" value="UniProtKB-EC"/>
</dbReference>
<dbReference type="InterPro" id="IPR018044">
    <property type="entry name" value="Peptidase_S11"/>
</dbReference>
<evidence type="ECO:0000256" key="6">
    <source>
        <dbReference type="ARBA" id="ARBA00022670"/>
    </source>
</evidence>
<feature type="active site" description="Proton acceptor" evidence="13">
    <location>
        <position position="110"/>
    </location>
</feature>
<evidence type="ECO:0000256" key="8">
    <source>
        <dbReference type="ARBA" id="ARBA00022801"/>
    </source>
</evidence>
<dbReference type="Proteomes" id="UP000247792">
    <property type="component" value="Unassembled WGS sequence"/>
</dbReference>